<protein>
    <submittedName>
        <fullName evidence="1">Uncharacterized protein</fullName>
    </submittedName>
</protein>
<dbReference type="AlphaFoldDB" id="A0A0F9G9X7"/>
<accession>A0A0F9G9X7</accession>
<dbReference type="EMBL" id="LAZR01029291">
    <property type="protein sequence ID" value="KKL60012.1"/>
    <property type="molecule type" value="Genomic_DNA"/>
</dbReference>
<reference evidence="1" key="1">
    <citation type="journal article" date="2015" name="Nature">
        <title>Complex archaea that bridge the gap between prokaryotes and eukaryotes.</title>
        <authorList>
            <person name="Spang A."/>
            <person name="Saw J.H."/>
            <person name="Jorgensen S.L."/>
            <person name="Zaremba-Niedzwiedzka K."/>
            <person name="Martijn J."/>
            <person name="Lind A.E."/>
            <person name="van Eijk R."/>
            <person name="Schleper C."/>
            <person name="Guy L."/>
            <person name="Ettema T.J."/>
        </authorList>
    </citation>
    <scope>NUCLEOTIDE SEQUENCE</scope>
</reference>
<sequence>MAWIIKDAKWSPSAPYVKDIFKLEYDSNSAVVNTSDFKKAKKFESKQKAEEWIKSNWGYLSPYFDVAEV</sequence>
<proteinExistence type="predicted"/>
<comment type="caution">
    <text evidence="1">The sequence shown here is derived from an EMBL/GenBank/DDBJ whole genome shotgun (WGS) entry which is preliminary data.</text>
</comment>
<evidence type="ECO:0000313" key="1">
    <source>
        <dbReference type="EMBL" id="KKL60012.1"/>
    </source>
</evidence>
<organism evidence="1">
    <name type="scientific">marine sediment metagenome</name>
    <dbReference type="NCBI Taxonomy" id="412755"/>
    <lineage>
        <taxon>unclassified sequences</taxon>
        <taxon>metagenomes</taxon>
        <taxon>ecological metagenomes</taxon>
    </lineage>
</organism>
<gene>
    <name evidence="1" type="ORF">LCGC14_2209560</name>
</gene>
<name>A0A0F9G9X7_9ZZZZ</name>